<keyword evidence="3 4" id="KW-0560">Oxidoreductase</keyword>
<keyword evidence="4 5" id="KW-0791">Threonine biosynthesis</keyword>
<evidence type="ECO:0000256" key="3">
    <source>
        <dbReference type="ARBA" id="ARBA00023002"/>
    </source>
</evidence>
<proteinExistence type="inferred from homology"/>
<dbReference type="InterPro" id="IPR019811">
    <property type="entry name" value="HDH_CS"/>
</dbReference>
<dbReference type="Gene3D" id="3.40.50.720">
    <property type="entry name" value="NAD(P)-binding Rossmann-like Domain"/>
    <property type="match status" value="1"/>
</dbReference>
<dbReference type="Proteomes" id="UP001620295">
    <property type="component" value="Unassembled WGS sequence"/>
</dbReference>
<comment type="similarity">
    <text evidence="1 4 6">Belongs to the homoserine dehydrogenase family.</text>
</comment>
<comment type="pathway">
    <text evidence="5">Amino-acid biosynthesis; L-methionine biosynthesis via de novo pathway; L-homoserine from L-aspartate: step 3/3.</text>
</comment>
<keyword evidence="4 5" id="KW-0521">NADP</keyword>
<comment type="pathway">
    <text evidence="5">Amino-acid biosynthesis; L-threonine biosynthesis; L-threonine from L-aspartate: step 3/5.</text>
</comment>
<reference evidence="8 9" key="1">
    <citation type="submission" date="2024-11" db="EMBL/GenBank/DDBJ databases">
        <title>The Natural Products Discovery Center: Release of the First 8490 Sequenced Strains for Exploring Actinobacteria Biosynthetic Diversity.</title>
        <authorList>
            <person name="Kalkreuter E."/>
            <person name="Kautsar S.A."/>
            <person name="Yang D."/>
            <person name="Bader C.D."/>
            <person name="Teijaro C.N."/>
            <person name="Fluegel L."/>
            <person name="Davis C.M."/>
            <person name="Simpson J.R."/>
            <person name="Lauterbach L."/>
            <person name="Steele A.D."/>
            <person name="Gui C."/>
            <person name="Meng S."/>
            <person name="Li G."/>
            <person name="Viehrig K."/>
            <person name="Ye F."/>
            <person name="Su P."/>
            <person name="Kiefer A.F."/>
            <person name="Nichols A."/>
            <person name="Cepeda A.J."/>
            <person name="Yan W."/>
            <person name="Fan B."/>
            <person name="Jiang Y."/>
            <person name="Adhikari A."/>
            <person name="Zheng C.-J."/>
            <person name="Schuster L."/>
            <person name="Cowan T.M."/>
            <person name="Smanski M.J."/>
            <person name="Chevrette M.G."/>
            <person name="De Carvalho L.P.S."/>
            <person name="Shen B."/>
        </authorList>
    </citation>
    <scope>NUCLEOTIDE SEQUENCE [LARGE SCALE GENOMIC DNA]</scope>
    <source>
        <strain evidence="8 9">NPDC020863</strain>
    </source>
</reference>
<comment type="caution">
    <text evidence="8">The sequence shown here is derived from an EMBL/GenBank/DDBJ whole genome shotgun (WGS) entry which is preliminary data.</text>
</comment>
<dbReference type="EMBL" id="JBJDQH010000026">
    <property type="protein sequence ID" value="MFK4272395.1"/>
    <property type="molecule type" value="Genomic_DNA"/>
</dbReference>
<dbReference type="PANTHER" id="PTHR43331:SF1">
    <property type="entry name" value="HOMOSERINE DEHYDROGENASE"/>
    <property type="match status" value="1"/>
</dbReference>
<dbReference type="SUPFAM" id="SSF55347">
    <property type="entry name" value="Glyceraldehyde-3-phosphate dehydrogenase-like, C-terminal domain"/>
    <property type="match status" value="1"/>
</dbReference>
<dbReference type="NCBIfam" id="NF004976">
    <property type="entry name" value="PRK06349.1"/>
    <property type="match status" value="1"/>
</dbReference>
<dbReference type="PROSITE" id="PS01042">
    <property type="entry name" value="HOMOSER_DHGENASE"/>
    <property type="match status" value="1"/>
</dbReference>
<dbReference type="PANTHER" id="PTHR43331">
    <property type="entry name" value="HOMOSERINE DEHYDROGENASE"/>
    <property type="match status" value="1"/>
</dbReference>
<evidence type="ECO:0000256" key="5">
    <source>
        <dbReference type="RuleBase" id="RU000579"/>
    </source>
</evidence>
<dbReference type="Gene3D" id="3.30.360.10">
    <property type="entry name" value="Dihydrodipicolinate Reductase, domain 2"/>
    <property type="match status" value="1"/>
</dbReference>
<evidence type="ECO:0000256" key="6">
    <source>
        <dbReference type="RuleBase" id="RU004171"/>
    </source>
</evidence>
<sequence>MTQMTLMKQMTRYDLALIGFGGVNRALAELIAERGDELSEELGFALRVVAITDLRAGSLVRTDGIDLAPLLAAAPGELDFSGMAGGSADPRNEWVIREVPADIVAEATFTNPADGEPALSHVRWALRAGKHVCTTNKGPVALHGHALKRLAAEHGVSFEFEGTVLSGTPVLRTADRLLAGARVTGVEGIMNGTSNYILGRLEEGVDFSDAVKEAQDAGYAEADPTADVEGFDVQLKVAILAHEVLGATLSCDEVAREGISRLTPADMRDAAARGLRWKLIGSVTRREDGSVDARVAPVALPLEHPLASVGGPVNAVAFHTDLLGTVTVSGPGAGRTETAYALLSDIIAIHQRHGTGPAAAAAAPAVPAGRVLQEAFRD</sequence>
<dbReference type="NCBIfam" id="NF004912">
    <property type="entry name" value="PRK06270.1"/>
    <property type="match status" value="1"/>
</dbReference>
<dbReference type="InterPro" id="IPR022697">
    <property type="entry name" value="HDH_short"/>
</dbReference>
<comment type="catalytic activity">
    <reaction evidence="4 5">
        <text>L-homoserine + NADP(+) = L-aspartate 4-semialdehyde + NADPH + H(+)</text>
        <dbReference type="Rhea" id="RHEA:15761"/>
        <dbReference type="ChEBI" id="CHEBI:15378"/>
        <dbReference type="ChEBI" id="CHEBI:57476"/>
        <dbReference type="ChEBI" id="CHEBI:57783"/>
        <dbReference type="ChEBI" id="CHEBI:58349"/>
        <dbReference type="ChEBI" id="CHEBI:537519"/>
        <dbReference type="EC" id="1.1.1.3"/>
    </reaction>
</comment>
<dbReference type="GO" id="GO:0004412">
    <property type="term" value="F:homoserine dehydrogenase activity"/>
    <property type="evidence" value="ECO:0007669"/>
    <property type="project" value="UniProtKB-EC"/>
</dbReference>
<dbReference type="EC" id="1.1.1.3" evidence="2 4"/>
<keyword evidence="9" id="KW-1185">Reference proteome</keyword>
<name>A0ABW8M642_9ACTN</name>
<dbReference type="InterPro" id="IPR001342">
    <property type="entry name" value="HDH_cat"/>
</dbReference>
<evidence type="ECO:0000256" key="2">
    <source>
        <dbReference type="ARBA" id="ARBA00013213"/>
    </source>
</evidence>
<evidence type="ECO:0000313" key="8">
    <source>
        <dbReference type="EMBL" id="MFK4272395.1"/>
    </source>
</evidence>
<evidence type="ECO:0000259" key="7">
    <source>
        <dbReference type="Pfam" id="PF00742"/>
    </source>
</evidence>
<evidence type="ECO:0000256" key="1">
    <source>
        <dbReference type="ARBA" id="ARBA00006753"/>
    </source>
</evidence>
<feature type="domain" description="Homoserine dehydrogenase catalytic" evidence="7">
    <location>
        <begin position="169"/>
        <end position="347"/>
    </location>
</feature>
<gene>
    <name evidence="8" type="ORF">ACI2L5_47065</name>
</gene>
<dbReference type="Pfam" id="PF00742">
    <property type="entry name" value="Homoserine_dh"/>
    <property type="match status" value="1"/>
</dbReference>
<protein>
    <recommendedName>
        <fullName evidence="2 4">Homoserine dehydrogenase</fullName>
        <shortName evidence="4">HDH</shortName>
        <ecNumber evidence="2 4">1.1.1.3</ecNumber>
    </recommendedName>
</protein>
<evidence type="ECO:0000313" key="9">
    <source>
        <dbReference type="Proteomes" id="UP001620295"/>
    </source>
</evidence>
<accession>A0ABW8M642</accession>
<dbReference type="RefSeq" id="WP_358630384.1">
    <property type="nucleotide sequence ID" value="NZ_JBFACG010000040.1"/>
</dbReference>
<keyword evidence="4 5" id="KW-0486">Methionine biosynthesis</keyword>
<dbReference type="InterPro" id="IPR036291">
    <property type="entry name" value="NAD(P)-bd_dom_sf"/>
</dbReference>
<organism evidence="8 9">
    <name type="scientific">Streptomyces milbemycinicus</name>
    <dbReference type="NCBI Taxonomy" id="476552"/>
    <lineage>
        <taxon>Bacteria</taxon>
        <taxon>Bacillati</taxon>
        <taxon>Actinomycetota</taxon>
        <taxon>Actinomycetes</taxon>
        <taxon>Kitasatosporales</taxon>
        <taxon>Streptomycetaceae</taxon>
        <taxon>Streptomyces</taxon>
    </lineage>
</organism>
<dbReference type="PIRSF" id="PIRSF036497">
    <property type="entry name" value="HDH_short"/>
    <property type="match status" value="1"/>
</dbReference>
<evidence type="ECO:0000256" key="4">
    <source>
        <dbReference type="PIRNR" id="PIRNR036497"/>
    </source>
</evidence>
<keyword evidence="4 5" id="KW-0028">Amino-acid biosynthesis</keyword>
<dbReference type="SUPFAM" id="SSF51735">
    <property type="entry name" value="NAD(P)-binding Rossmann-fold domains"/>
    <property type="match status" value="1"/>
</dbReference>